<dbReference type="Pfam" id="PF08700">
    <property type="entry name" value="VPS51_Exo84_N"/>
    <property type="match status" value="1"/>
</dbReference>
<dbReference type="GO" id="GO:0015031">
    <property type="term" value="P:protein transport"/>
    <property type="evidence" value="ECO:0007669"/>
    <property type="project" value="UniProtKB-KW"/>
</dbReference>
<name>A0AAV2M156_KNICA</name>
<evidence type="ECO:0000256" key="2">
    <source>
        <dbReference type="ARBA" id="ARBA00006653"/>
    </source>
</evidence>
<sequence length="955" mass="105373">MASAEAVSLRGSDITDPALLFERYGTDDIRLVERTVRGDIEHKKEELRQMVGERYRDLIEAADTIGDMRHSSESLLEAVRAVWRYCEGLKGSGRLPARTAGSQWQQPFFSLAAQISLLLDIPERVWSALEAAQYLRATQLYLLSSHLHSQLQLHGDRYSPVLTRFPILVRQLATTAHFRSSILVDSRSVLRGRAVSDQAIAEALVSSMLLEGSSPRQALSYFLLARKGSIQQLLTHPQHGAGIKGQVCSLVELLVTTLFQAYAVFYLPPEGSPKPPEGALSCGLLFSTIQSVTTAPGPGEARSVLQDHSSTGGWSKHLPPSTLHFQPSLKTLAQPIQCSHLRDALQQWIHTCQEDMAVGVASLLVYVKSLKGLAAIRDAVLELLCTEAISQHWDTVCESLLERRLLVWDHFLEQLFLHRLQAITKEETERISNSCVTLLSSTLSDLEGSSAAPGAQMEADVASFLWSESAGDLHSDAGWVSVAQRGPQQRSGLAMKTQALTPCVQSVCSTLDTQLRARLDDLQHYLDPQESESGSRPLGVQKEACPAEEALRQGSVACVRHLLHFIHTQLSPLSQEARPHQLTPVLFLARLCQSVAELCPSLKQCILGKEAESKPTPKGPPRQSKVPRGRQAEASPAQAQWVLVKEELLQCSLEAYGIWSRDLSQVLLHSFGSSLQSQSAGSVLTCATCWEDLEIQEETESGRSITSTIRLPAQPSWFVQSLLFQLCVEVNRVGGQALPRTTLQELLQTCLSEVLRCYSQMRKDTQSTDGGQEGACPMSQNRALQLLFDLRYLCCTLGGRVEEARNPTLHTEPRIQEACDWLEHYIDPFDLDVFTPHMSANLSRLSQRTSVLLGLLTGLEKQYSSRSPVQSQEASNILPLSSSNIRFGLLPLSSYSSRQSKTRAHVSHTLALQTPAAVSQDPYRAGSLFKQLTQQDDDTAPSSLFRLGWLSGMTK</sequence>
<dbReference type="AlphaFoldDB" id="A0AAV2M156"/>
<protein>
    <recommendedName>
        <fullName evidence="3">Conserved oligomeric Golgi complex subunit 1</fullName>
    </recommendedName>
</protein>
<keyword evidence="7" id="KW-0472">Membrane</keyword>
<dbReference type="InterPro" id="IPR033370">
    <property type="entry name" value="COG1"/>
</dbReference>
<keyword evidence="10" id="KW-1185">Reference proteome</keyword>
<dbReference type="PANTHER" id="PTHR31658">
    <property type="entry name" value="CONSERVED OLIGOMERIC GOLGI COMPLEX SUBUNIT 1"/>
    <property type="match status" value="1"/>
</dbReference>
<dbReference type="GO" id="GO:0006891">
    <property type="term" value="P:intra-Golgi vesicle-mediated transport"/>
    <property type="evidence" value="ECO:0007669"/>
    <property type="project" value="InterPro"/>
</dbReference>
<organism evidence="9 10">
    <name type="scientific">Knipowitschia caucasica</name>
    <name type="common">Caucasian dwarf goby</name>
    <name type="synonym">Pomatoschistus caucasicus</name>
    <dbReference type="NCBI Taxonomy" id="637954"/>
    <lineage>
        <taxon>Eukaryota</taxon>
        <taxon>Metazoa</taxon>
        <taxon>Chordata</taxon>
        <taxon>Craniata</taxon>
        <taxon>Vertebrata</taxon>
        <taxon>Euteleostomi</taxon>
        <taxon>Actinopterygii</taxon>
        <taxon>Neopterygii</taxon>
        <taxon>Teleostei</taxon>
        <taxon>Neoteleostei</taxon>
        <taxon>Acanthomorphata</taxon>
        <taxon>Gobiaria</taxon>
        <taxon>Gobiiformes</taxon>
        <taxon>Gobioidei</taxon>
        <taxon>Gobiidae</taxon>
        <taxon>Gobiinae</taxon>
        <taxon>Knipowitschia</taxon>
    </lineage>
</organism>
<evidence type="ECO:0000256" key="4">
    <source>
        <dbReference type="ARBA" id="ARBA00022448"/>
    </source>
</evidence>
<evidence type="ECO:0000313" key="9">
    <source>
        <dbReference type="EMBL" id="CAL1607076.1"/>
    </source>
</evidence>
<keyword evidence="5" id="KW-0653">Protein transport</keyword>
<evidence type="ECO:0000256" key="1">
    <source>
        <dbReference type="ARBA" id="ARBA00004395"/>
    </source>
</evidence>
<keyword evidence="6" id="KW-0333">Golgi apparatus</keyword>
<keyword evidence="4" id="KW-0813">Transport</keyword>
<evidence type="ECO:0000256" key="8">
    <source>
        <dbReference type="SAM" id="MobiDB-lite"/>
    </source>
</evidence>
<dbReference type="EMBL" id="OZ035827">
    <property type="protein sequence ID" value="CAL1607076.1"/>
    <property type="molecule type" value="Genomic_DNA"/>
</dbReference>
<evidence type="ECO:0000256" key="7">
    <source>
        <dbReference type="ARBA" id="ARBA00023136"/>
    </source>
</evidence>
<feature type="region of interest" description="Disordered" evidence="8">
    <location>
        <begin position="610"/>
        <end position="631"/>
    </location>
</feature>
<evidence type="ECO:0000256" key="6">
    <source>
        <dbReference type="ARBA" id="ARBA00023034"/>
    </source>
</evidence>
<evidence type="ECO:0000256" key="3">
    <source>
        <dbReference type="ARBA" id="ARBA00020978"/>
    </source>
</evidence>
<accession>A0AAV2M156</accession>
<dbReference type="PANTHER" id="PTHR31658:SF0">
    <property type="entry name" value="CONSERVED OLIGOMERIC GOLGI COMPLEX SUBUNIT 1"/>
    <property type="match status" value="1"/>
</dbReference>
<proteinExistence type="inferred from homology"/>
<dbReference type="GO" id="GO:0000139">
    <property type="term" value="C:Golgi membrane"/>
    <property type="evidence" value="ECO:0007669"/>
    <property type="project" value="UniProtKB-SubCell"/>
</dbReference>
<comment type="similarity">
    <text evidence="2">Belongs to the COG1 family.</text>
</comment>
<gene>
    <name evidence="9" type="ORF">KC01_LOCUS34152</name>
</gene>
<evidence type="ECO:0000256" key="5">
    <source>
        <dbReference type="ARBA" id="ARBA00022927"/>
    </source>
</evidence>
<comment type="subcellular location">
    <subcellularLocation>
        <location evidence="1">Golgi apparatus membrane</location>
        <topology evidence="1">Peripheral membrane protein</topology>
    </subcellularLocation>
</comment>
<evidence type="ECO:0000313" key="10">
    <source>
        <dbReference type="Proteomes" id="UP001497482"/>
    </source>
</evidence>
<reference evidence="9 10" key="1">
    <citation type="submission" date="2024-04" db="EMBL/GenBank/DDBJ databases">
        <authorList>
            <person name="Waldvogel A.-M."/>
            <person name="Schoenle A."/>
        </authorList>
    </citation>
    <scope>NUCLEOTIDE SEQUENCE [LARGE SCALE GENOMIC DNA]</scope>
</reference>
<dbReference type="Proteomes" id="UP001497482">
    <property type="component" value="Chromosome 5"/>
</dbReference>
<dbReference type="GO" id="GO:0017119">
    <property type="term" value="C:Golgi transport complex"/>
    <property type="evidence" value="ECO:0007669"/>
    <property type="project" value="InterPro"/>
</dbReference>